<evidence type="ECO:0000313" key="12">
    <source>
        <dbReference type="EMBL" id="MFK2879666.1"/>
    </source>
</evidence>
<keyword evidence="6 7" id="KW-0378">Hydrolase</keyword>
<evidence type="ECO:0000256" key="3">
    <source>
        <dbReference type="ARBA" id="ARBA00013208"/>
    </source>
</evidence>
<reference evidence="11 13" key="1">
    <citation type="submission" date="2020-10" db="EMBL/GenBank/DDBJ databases">
        <title>Phylogeny of dyella-like bacteria.</title>
        <authorList>
            <person name="Fu J."/>
        </authorList>
    </citation>
    <scope>NUCLEOTIDE SEQUENCE [LARGE SCALE GENOMIC DNA]</scope>
    <source>
        <strain evidence="11 13">KACC 19113</strain>
    </source>
</reference>
<dbReference type="InterPro" id="IPR019533">
    <property type="entry name" value="Peptidase_S26"/>
</dbReference>
<keyword evidence="5 7" id="KW-0645">Protease</keyword>
<evidence type="ECO:0000256" key="7">
    <source>
        <dbReference type="RuleBase" id="RU003993"/>
    </source>
</evidence>
<dbReference type="InterPro" id="IPR019756">
    <property type="entry name" value="Pept_S26A_signal_pept_1_Ser-AS"/>
</dbReference>
<proteinExistence type="inferred from homology"/>
<dbReference type="Gene3D" id="2.10.109.10">
    <property type="entry name" value="Umud Fragment, subunit A"/>
    <property type="match status" value="1"/>
</dbReference>
<dbReference type="RefSeq" id="WP_404611647.1">
    <property type="nucleotide sequence ID" value="NZ_JADIKK010000007.1"/>
</dbReference>
<evidence type="ECO:0000313" key="10">
    <source>
        <dbReference type="EMBL" id="MFK2875647.1"/>
    </source>
</evidence>
<accession>A0ABW8J1E3</accession>
<evidence type="ECO:0000256" key="8">
    <source>
        <dbReference type="RuleBase" id="RU362042"/>
    </source>
</evidence>
<dbReference type="PROSITE" id="PS00501">
    <property type="entry name" value="SPASE_I_1"/>
    <property type="match status" value="1"/>
</dbReference>
<evidence type="ECO:0000256" key="4">
    <source>
        <dbReference type="ARBA" id="ARBA00019232"/>
    </source>
</evidence>
<comment type="caution">
    <text evidence="11">The sequence shown here is derived from an EMBL/GenBank/DDBJ whole genome shotgun (WGS) entry which is preliminary data.</text>
</comment>
<dbReference type="EMBL" id="JADIKK010000008">
    <property type="protein sequence ID" value="MFK2876100.1"/>
    <property type="molecule type" value="Genomic_DNA"/>
</dbReference>
<dbReference type="NCBIfam" id="TIGR02227">
    <property type="entry name" value="sigpep_I_bact"/>
    <property type="match status" value="1"/>
</dbReference>
<dbReference type="InterPro" id="IPR000223">
    <property type="entry name" value="Pept_S26A_signal_pept_1"/>
</dbReference>
<protein>
    <recommendedName>
        <fullName evidence="4 7">Signal peptidase I</fullName>
        <ecNumber evidence="3 7">3.4.21.89</ecNumber>
    </recommendedName>
</protein>
<dbReference type="InterPro" id="IPR036286">
    <property type="entry name" value="LexA/Signal_pep-like_sf"/>
</dbReference>
<dbReference type="PRINTS" id="PR00727">
    <property type="entry name" value="LEADERPTASE"/>
</dbReference>
<dbReference type="EMBL" id="JADIKK010000007">
    <property type="protein sequence ID" value="MFK2875647.1"/>
    <property type="molecule type" value="Genomic_DNA"/>
</dbReference>
<dbReference type="PROSITE" id="PS00760">
    <property type="entry name" value="SPASE_I_2"/>
    <property type="match status" value="1"/>
</dbReference>
<comment type="similarity">
    <text evidence="2 8">Belongs to the peptidase S26 family.</text>
</comment>
<evidence type="ECO:0000256" key="2">
    <source>
        <dbReference type="ARBA" id="ARBA00009370"/>
    </source>
</evidence>
<dbReference type="Pfam" id="PF10502">
    <property type="entry name" value="Peptidase_S26"/>
    <property type="match status" value="1"/>
</dbReference>
<dbReference type="EC" id="3.4.21.89" evidence="3 7"/>
<organism evidence="11 13">
    <name type="scientific">Rhodanobacter hydrolyticus</name>
    <dbReference type="NCBI Taxonomy" id="2250595"/>
    <lineage>
        <taxon>Bacteria</taxon>
        <taxon>Pseudomonadati</taxon>
        <taxon>Pseudomonadota</taxon>
        <taxon>Gammaproteobacteria</taxon>
        <taxon>Lysobacterales</taxon>
        <taxon>Rhodanobacteraceae</taxon>
        <taxon>Rhodanobacter</taxon>
    </lineage>
</organism>
<dbReference type="PROSITE" id="PS00761">
    <property type="entry name" value="SPASE_I_3"/>
    <property type="match status" value="1"/>
</dbReference>
<evidence type="ECO:0000313" key="11">
    <source>
        <dbReference type="EMBL" id="MFK2876100.1"/>
    </source>
</evidence>
<comment type="subcellular location">
    <subcellularLocation>
        <location evidence="8">Membrane</location>
        <topology evidence="8">Multi-pass membrane protein</topology>
    </subcellularLocation>
</comment>
<dbReference type="Proteomes" id="UP001620339">
    <property type="component" value="Unassembled WGS sequence"/>
</dbReference>
<name>A0ABW8J1E3_9GAMM</name>
<dbReference type="InterPro" id="IPR019757">
    <property type="entry name" value="Pept_S26A_signal_pept_1_Lys-AS"/>
</dbReference>
<evidence type="ECO:0000259" key="9">
    <source>
        <dbReference type="Pfam" id="PF10502"/>
    </source>
</evidence>
<dbReference type="PANTHER" id="PTHR43390">
    <property type="entry name" value="SIGNAL PEPTIDASE I"/>
    <property type="match status" value="1"/>
</dbReference>
<evidence type="ECO:0000256" key="1">
    <source>
        <dbReference type="ARBA" id="ARBA00000677"/>
    </source>
</evidence>
<dbReference type="GO" id="GO:0009003">
    <property type="term" value="F:signal peptidase activity"/>
    <property type="evidence" value="ECO:0007669"/>
    <property type="project" value="UniProtKB-EC"/>
</dbReference>
<keyword evidence="13" id="KW-1185">Reference proteome</keyword>
<dbReference type="EMBL" id="JADIKK010000008">
    <property type="protein sequence ID" value="MFK2879666.1"/>
    <property type="molecule type" value="Genomic_DNA"/>
</dbReference>
<dbReference type="SUPFAM" id="SSF51306">
    <property type="entry name" value="LexA/Signal peptidase"/>
    <property type="match status" value="1"/>
</dbReference>
<feature type="domain" description="Peptidase S26" evidence="9">
    <location>
        <begin position="48"/>
        <end position="296"/>
    </location>
</feature>
<sequence length="316" mass="35084">MEFDFSAILLALTVLFGVVWGLDRLFFYKKRKARLDATGSEYVDPVAVDWARSLFPVVLVVLLLRSFVAEPFRIPSGSMMPTLDVGDFILVNKFAYGLRMPAFNTKFLDLGEPKRGDVVVFRFPGYLCRRPDGSLIRVGGDEGNGSPAVGSEQSCPSTMLPVQNQNWIKRVIGLPGDTLEVQGSDLLVNGKPVQADEIGPFVGNPQRDEDRLMLDMGATVWTEHLVREDGKVVNHTIARMPAYTTPNSIPNPVVPSKVPPGCYLVMGDNRNNSTDSRWWGCLPEKNLAGKAFMIWMSWKGWGTGGVDFHRIGRIIH</sequence>
<evidence type="ECO:0000256" key="5">
    <source>
        <dbReference type="ARBA" id="ARBA00022670"/>
    </source>
</evidence>
<gene>
    <name evidence="11" type="primary">lepB</name>
    <name evidence="10" type="ORF">ISP25_00985</name>
    <name evidence="11" type="ORF">ISP25_03345</name>
    <name evidence="12" type="ORF">ISP25_21605</name>
</gene>
<dbReference type="PANTHER" id="PTHR43390:SF1">
    <property type="entry name" value="CHLOROPLAST PROCESSING PEPTIDASE"/>
    <property type="match status" value="1"/>
</dbReference>
<dbReference type="CDD" id="cd06530">
    <property type="entry name" value="S26_SPase_I"/>
    <property type="match status" value="1"/>
</dbReference>
<evidence type="ECO:0000313" key="13">
    <source>
        <dbReference type="Proteomes" id="UP001620339"/>
    </source>
</evidence>
<comment type="catalytic activity">
    <reaction evidence="1 7">
        <text>Cleavage of hydrophobic, N-terminal signal or leader sequences from secreted and periplasmic proteins.</text>
        <dbReference type="EC" id="3.4.21.89"/>
    </reaction>
</comment>
<dbReference type="InterPro" id="IPR019758">
    <property type="entry name" value="Pept_S26A_signal_pept_1_CS"/>
</dbReference>
<evidence type="ECO:0000256" key="6">
    <source>
        <dbReference type="ARBA" id="ARBA00022801"/>
    </source>
</evidence>